<dbReference type="STRING" id="997296.PB1_13199"/>
<name>I3DW95_BACMT</name>
<keyword evidence="2" id="KW-1185">Reference proteome</keyword>
<dbReference type="EMBL" id="AFEU01000003">
    <property type="protein sequence ID" value="EIJ78516.1"/>
    <property type="molecule type" value="Genomic_DNA"/>
</dbReference>
<dbReference type="eggNOG" id="ENOG5033A2M">
    <property type="taxonomic scope" value="Bacteria"/>
</dbReference>
<dbReference type="PATRIC" id="fig|997296.3.peg.2787"/>
<dbReference type="RefSeq" id="WP_004437029.1">
    <property type="nucleotide sequence ID" value="NZ_AFEU01000003.1"/>
</dbReference>
<evidence type="ECO:0008006" key="3">
    <source>
        <dbReference type="Google" id="ProtNLM"/>
    </source>
</evidence>
<comment type="caution">
    <text evidence="1">The sequence shown here is derived from an EMBL/GenBank/DDBJ whole genome shotgun (WGS) entry which is preliminary data.</text>
</comment>
<dbReference type="AlphaFoldDB" id="I3DW95"/>
<dbReference type="OrthoDB" id="2454247at2"/>
<dbReference type="InterPro" id="IPR021321">
    <property type="entry name" value="DUF2922"/>
</dbReference>
<accession>I3DW95</accession>
<protein>
    <recommendedName>
        <fullName evidence="3">DUF2922 domain-containing protein</fullName>
    </recommendedName>
</protein>
<evidence type="ECO:0000313" key="2">
    <source>
        <dbReference type="Proteomes" id="UP000010523"/>
    </source>
</evidence>
<gene>
    <name evidence="1" type="ORF">PB1_13199</name>
</gene>
<dbReference type="Proteomes" id="UP000010523">
    <property type="component" value="Unassembled WGS sequence"/>
</dbReference>
<organism evidence="1 2">
    <name type="scientific">Bacillus methanolicus PB1</name>
    <dbReference type="NCBI Taxonomy" id="997296"/>
    <lineage>
        <taxon>Bacteria</taxon>
        <taxon>Bacillati</taxon>
        <taxon>Bacillota</taxon>
        <taxon>Bacilli</taxon>
        <taxon>Bacillales</taxon>
        <taxon>Bacillaceae</taxon>
        <taxon>Bacillus</taxon>
    </lineage>
</organism>
<evidence type="ECO:0000313" key="1">
    <source>
        <dbReference type="EMBL" id="EIJ78516.1"/>
    </source>
</evidence>
<dbReference type="Pfam" id="PF11148">
    <property type="entry name" value="DUF2922"/>
    <property type="match status" value="1"/>
</dbReference>
<proteinExistence type="predicted"/>
<reference evidence="1 2" key="1">
    <citation type="journal article" date="2012" name="Appl. Environ. Microbiol.">
        <title>Genome Sequence of Thermotolerant Bacillus methanolicus: Features and Regulation Related to Methylotrophy and Production of L-Lysine and L-Glutamate from Methanol.</title>
        <authorList>
            <person name="Heggeset T.M."/>
            <person name="Krog A."/>
            <person name="Balzer S."/>
            <person name="Wentzel A."/>
            <person name="Ellingsen T.E."/>
            <person name="Brautaset T."/>
        </authorList>
    </citation>
    <scope>NUCLEOTIDE SEQUENCE [LARGE SCALE GENOMIC DNA]</scope>
    <source>
        <strain evidence="1 2">PB1</strain>
    </source>
</reference>
<sequence length="72" mass="7854">MAKILELEFVTDTGKNARLSIDNPKEPVNSNTVKQSMAQIIASNIFVSTNGSLSAIKGARVIERNVTEYEIS</sequence>